<name>Q1QLL7_NITHX</name>
<gene>
    <name evidence="1" type="ordered locus">Nham_2083</name>
</gene>
<evidence type="ECO:0000313" key="2">
    <source>
        <dbReference type="Proteomes" id="UP000001953"/>
    </source>
</evidence>
<dbReference type="KEGG" id="nha:Nham_2083"/>
<dbReference type="Proteomes" id="UP000001953">
    <property type="component" value="Chromosome"/>
</dbReference>
<dbReference type="AlphaFoldDB" id="Q1QLL7"/>
<accession>Q1QLL7</accession>
<evidence type="ECO:0000313" key="1">
    <source>
        <dbReference type="EMBL" id="ABE62880.1"/>
    </source>
</evidence>
<keyword evidence="2" id="KW-1185">Reference proteome</keyword>
<dbReference type="EMBL" id="CP000319">
    <property type="protein sequence ID" value="ABE62880.1"/>
    <property type="molecule type" value="Genomic_DNA"/>
</dbReference>
<protein>
    <submittedName>
        <fullName evidence="1">Uncharacterized protein</fullName>
    </submittedName>
</protein>
<organism evidence="1 2">
    <name type="scientific">Nitrobacter hamburgensis (strain DSM 10229 / NCIMB 13809 / X14)</name>
    <dbReference type="NCBI Taxonomy" id="323097"/>
    <lineage>
        <taxon>Bacteria</taxon>
        <taxon>Pseudomonadati</taxon>
        <taxon>Pseudomonadota</taxon>
        <taxon>Alphaproteobacteria</taxon>
        <taxon>Hyphomicrobiales</taxon>
        <taxon>Nitrobacteraceae</taxon>
        <taxon>Nitrobacter</taxon>
    </lineage>
</organism>
<reference evidence="1 2" key="1">
    <citation type="submission" date="2006-03" db="EMBL/GenBank/DDBJ databases">
        <title>Complete sequence of chromosome of Nitrobacter hamburgensis X14.</title>
        <authorList>
            <consortium name="US DOE Joint Genome Institute"/>
            <person name="Copeland A."/>
            <person name="Lucas S."/>
            <person name="Lapidus A."/>
            <person name="Barry K."/>
            <person name="Detter J.C."/>
            <person name="Glavina del Rio T."/>
            <person name="Hammon N."/>
            <person name="Israni S."/>
            <person name="Dalin E."/>
            <person name="Tice H."/>
            <person name="Pitluck S."/>
            <person name="Chain P."/>
            <person name="Malfatti S."/>
            <person name="Shin M."/>
            <person name="Vergez L."/>
            <person name="Schmutz J."/>
            <person name="Larimer F."/>
            <person name="Land M."/>
            <person name="Hauser L."/>
            <person name="Kyrpides N."/>
            <person name="Ivanova N."/>
            <person name="Ward B."/>
            <person name="Arp D."/>
            <person name="Klotz M."/>
            <person name="Stein L."/>
            <person name="O'Mullan G."/>
            <person name="Starkenburg S."/>
            <person name="Sayavedra L."/>
            <person name="Poret-Peterson A.T."/>
            <person name="Gentry M.E."/>
            <person name="Bruce D."/>
            <person name="Richardson P."/>
        </authorList>
    </citation>
    <scope>NUCLEOTIDE SEQUENCE [LARGE SCALE GENOMIC DNA]</scope>
    <source>
        <strain evidence="2">DSM 10229 / NCIMB 13809 / X14</strain>
    </source>
</reference>
<sequence>MPGFTDWQAPALKSRSGAFAHRSLLLCSSHVTLAVIGASSYFEKSGGIGRDNAGRALPLSRPSPVMRRHAVRCGESRLKQPLASNK</sequence>
<proteinExistence type="predicted"/>
<dbReference type="HOGENOM" id="CLU_2494742_0_0_5"/>